<dbReference type="Pfam" id="PF17768">
    <property type="entry name" value="RecJ_OB"/>
    <property type="match status" value="1"/>
</dbReference>
<dbReference type="Pfam" id="PF02272">
    <property type="entry name" value="DHHA1"/>
    <property type="match status" value="1"/>
</dbReference>
<dbReference type="Pfam" id="PF00271">
    <property type="entry name" value="Helicase_C"/>
    <property type="match status" value="1"/>
</dbReference>
<dbReference type="PANTHER" id="PTHR30255">
    <property type="entry name" value="SINGLE-STRANDED-DNA-SPECIFIC EXONUCLEASE RECJ"/>
    <property type="match status" value="1"/>
</dbReference>
<evidence type="ECO:0000256" key="4">
    <source>
        <dbReference type="ARBA" id="ARBA00022723"/>
    </source>
</evidence>
<gene>
    <name evidence="11" type="ORF">U472_12265</name>
</gene>
<evidence type="ECO:0000259" key="9">
    <source>
        <dbReference type="PROSITE" id="PS51192"/>
    </source>
</evidence>
<evidence type="ECO:0000256" key="8">
    <source>
        <dbReference type="ARBA" id="ARBA00022840"/>
    </source>
</evidence>
<keyword evidence="3" id="KW-0540">Nuclease</keyword>
<dbReference type="Gene3D" id="3.30.70.2330">
    <property type="match status" value="1"/>
</dbReference>
<accession>A0A1C0A4V9</accession>
<dbReference type="GO" id="GO:0008270">
    <property type="term" value="F:zinc ion binding"/>
    <property type="evidence" value="ECO:0007669"/>
    <property type="project" value="InterPro"/>
</dbReference>
<dbReference type="GO" id="GO:0003676">
    <property type="term" value="F:nucleic acid binding"/>
    <property type="evidence" value="ECO:0007669"/>
    <property type="project" value="InterPro"/>
</dbReference>
<dbReference type="EMBL" id="LWDV01000010">
    <property type="protein sequence ID" value="OCL25146.1"/>
    <property type="molecule type" value="Genomic_DNA"/>
</dbReference>
<keyword evidence="4" id="KW-0479">Metal-binding</keyword>
<name>A0A1C0A4V9_9FIRM</name>
<organism evidence="11 12">
    <name type="scientific">Orenia metallireducens</name>
    <dbReference type="NCBI Taxonomy" id="1413210"/>
    <lineage>
        <taxon>Bacteria</taxon>
        <taxon>Bacillati</taxon>
        <taxon>Bacillota</taxon>
        <taxon>Clostridia</taxon>
        <taxon>Halanaerobiales</taxon>
        <taxon>Halobacteroidaceae</taxon>
        <taxon>Orenia</taxon>
    </lineage>
</organism>
<keyword evidence="7 11" id="KW-0269">Exonuclease</keyword>
<proteinExistence type="inferred from homology"/>
<dbReference type="Gene3D" id="3.40.50.300">
    <property type="entry name" value="P-loop containing nucleotide triphosphate hydrolases"/>
    <property type="match status" value="2"/>
</dbReference>
<dbReference type="OrthoDB" id="9809852at2"/>
<protein>
    <recommendedName>
        <fullName evidence="2">Single-stranded-DNA-specific exonuclease RecJ</fullName>
    </recommendedName>
</protein>
<dbReference type="PROSITE" id="PS51194">
    <property type="entry name" value="HELICASE_CTER"/>
    <property type="match status" value="1"/>
</dbReference>
<dbReference type="SUPFAM" id="SSF52540">
    <property type="entry name" value="P-loop containing nucleoside triphosphate hydrolases"/>
    <property type="match status" value="1"/>
</dbReference>
<dbReference type="InterPro" id="IPR001650">
    <property type="entry name" value="Helicase_C-like"/>
</dbReference>
<dbReference type="Pfam" id="PF08797">
    <property type="entry name" value="HIRAN"/>
    <property type="match status" value="1"/>
</dbReference>
<dbReference type="SMART" id="SM00910">
    <property type="entry name" value="HIRAN"/>
    <property type="match status" value="1"/>
</dbReference>
<evidence type="ECO:0000256" key="5">
    <source>
        <dbReference type="ARBA" id="ARBA00022741"/>
    </source>
</evidence>
<dbReference type="GO" id="GO:0006310">
    <property type="term" value="P:DNA recombination"/>
    <property type="evidence" value="ECO:0007669"/>
    <property type="project" value="InterPro"/>
</dbReference>
<dbReference type="SMART" id="SM00490">
    <property type="entry name" value="HELICc"/>
    <property type="match status" value="1"/>
</dbReference>
<dbReference type="InterPro" id="IPR001667">
    <property type="entry name" value="DDH_dom"/>
</dbReference>
<feature type="domain" description="Helicase ATP-binding" evidence="9">
    <location>
        <begin position="752"/>
        <end position="928"/>
    </location>
</feature>
<evidence type="ECO:0000313" key="11">
    <source>
        <dbReference type="EMBL" id="OCL25146.1"/>
    </source>
</evidence>
<dbReference type="PANTHER" id="PTHR30255:SF2">
    <property type="entry name" value="SINGLE-STRANDED-DNA-SPECIFIC EXONUCLEASE RECJ"/>
    <property type="match status" value="1"/>
</dbReference>
<evidence type="ECO:0000256" key="2">
    <source>
        <dbReference type="ARBA" id="ARBA00019841"/>
    </source>
</evidence>
<keyword evidence="8" id="KW-0067">ATP-binding</keyword>
<comment type="similarity">
    <text evidence="1">Belongs to the RecJ family.</text>
</comment>
<dbReference type="InterPro" id="IPR003156">
    <property type="entry name" value="DHHA1_dom"/>
</dbReference>
<keyword evidence="6" id="KW-0378">Hydrolase</keyword>
<dbReference type="GO" id="GO:0008409">
    <property type="term" value="F:5'-3' exonuclease activity"/>
    <property type="evidence" value="ECO:0007669"/>
    <property type="project" value="InterPro"/>
</dbReference>
<dbReference type="InterPro" id="IPR014905">
    <property type="entry name" value="HIRAN"/>
</dbReference>
<dbReference type="GO" id="GO:0016818">
    <property type="term" value="F:hydrolase activity, acting on acid anhydrides, in phosphorus-containing anhydrides"/>
    <property type="evidence" value="ECO:0007669"/>
    <property type="project" value="InterPro"/>
</dbReference>
<dbReference type="Pfam" id="PF00270">
    <property type="entry name" value="DEAD"/>
    <property type="match status" value="1"/>
</dbReference>
<dbReference type="Gene3D" id="3.90.1640.30">
    <property type="match status" value="1"/>
</dbReference>
<keyword evidence="12" id="KW-1185">Reference proteome</keyword>
<dbReference type="NCBIfam" id="TIGR00644">
    <property type="entry name" value="recJ"/>
    <property type="match status" value="1"/>
</dbReference>
<dbReference type="PROSITE" id="PS51192">
    <property type="entry name" value="HELICASE_ATP_BIND_1"/>
    <property type="match status" value="1"/>
</dbReference>
<evidence type="ECO:0000256" key="3">
    <source>
        <dbReference type="ARBA" id="ARBA00022722"/>
    </source>
</evidence>
<reference evidence="11 12" key="2">
    <citation type="submission" date="2016-08" db="EMBL/GenBank/DDBJ databases">
        <title>Orenia metallireducens sp. nov. strain Z6, a Novel Metal-reducing Firmicute from the Deep Subsurface.</title>
        <authorList>
            <person name="Maxim B.I."/>
            <person name="Kenneth K."/>
            <person name="Flynn T.M."/>
            <person name="Oloughlin E.J."/>
            <person name="Locke R.A."/>
            <person name="Weber J.R."/>
            <person name="Egan S.M."/>
            <person name="Mackie R.I."/>
            <person name="Cann I.K."/>
        </authorList>
    </citation>
    <scope>NUCLEOTIDE SEQUENCE [LARGE SCALE GENOMIC DNA]</scope>
    <source>
        <strain evidence="11 12">Z6</strain>
    </source>
</reference>
<dbReference type="GO" id="GO:0005524">
    <property type="term" value="F:ATP binding"/>
    <property type="evidence" value="ECO:0007669"/>
    <property type="project" value="UniProtKB-KW"/>
</dbReference>
<evidence type="ECO:0000256" key="6">
    <source>
        <dbReference type="ARBA" id="ARBA00022801"/>
    </source>
</evidence>
<dbReference type="GO" id="GO:0006281">
    <property type="term" value="P:DNA repair"/>
    <property type="evidence" value="ECO:0007669"/>
    <property type="project" value="InterPro"/>
</dbReference>
<feature type="domain" description="Helicase C-terminal" evidence="10">
    <location>
        <begin position="947"/>
        <end position="1100"/>
    </location>
</feature>
<evidence type="ECO:0000256" key="1">
    <source>
        <dbReference type="ARBA" id="ARBA00005915"/>
    </source>
</evidence>
<dbReference type="SUPFAM" id="SSF64182">
    <property type="entry name" value="DHH phosphoesterases"/>
    <property type="match status" value="1"/>
</dbReference>
<keyword evidence="5" id="KW-0547">Nucleotide-binding</keyword>
<reference evidence="12" key="1">
    <citation type="submission" date="2016-07" db="EMBL/GenBank/DDBJ databases">
        <authorList>
            <person name="Florea S."/>
            <person name="Webb J.S."/>
            <person name="Jaromczyk J."/>
            <person name="Schardl C.L."/>
        </authorList>
    </citation>
    <scope>NUCLEOTIDE SEQUENCE [LARGE SCALE GENOMIC DNA]</scope>
    <source>
        <strain evidence="12">Z6</strain>
    </source>
</reference>
<dbReference type="InterPro" id="IPR014001">
    <property type="entry name" value="Helicase_ATP-bd"/>
</dbReference>
<dbReference type="InterPro" id="IPR041122">
    <property type="entry name" value="RecJ_OB"/>
</dbReference>
<dbReference type="InterPro" id="IPR051673">
    <property type="entry name" value="SSDNA_exonuclease_RecJ"/>
</dbReference>
<evidence type="ECO:0000256" key="7">
    <source>
        <dbReference type="ARBA" id="ARBA00022839"/>
    </source>
</evidence>
<dbReference type="AlphaFoldDB" id="A0A1C0A4V9"/>
<evidence type="ECO:0000259" key="10">
    <source>
        <dbReference type="PROSITE" id="PS51194"/>
    </source>
</evidence>
<sequence>MLDQEKIWTFQEINQDDVDELADSLDINPVIVRILANRGLKTPQEIEEFLDFSLEDLHEPFLMKDMELAFNRVEQAIKNQEKIFIYGDYDADGITSTSLLIKVLKDLGADVDYYIPNRLKEGYGLNQEAVKSLADKGAALIITVDCGISAVAEVALANQLGIDVIITDHHTVPALTPEAIAILNPKQEDCRYPFKKLAGVGVTFKLVHALLARLKNLTDLNHLMEYISIVAVGTIADIVPLIGENRIIVYYGLKRINAFVGRGDFNLGILKSKVGYKDKDITAGGIGYYLAPCINATGRLGQAYLGVQIFTETDIVVADDLASHLREMNADRQEITTQILAQAEEYIAQKIDLKQEKVLVIPLAEGHPGVIGNAASKIQEKYYRPVILLTYAEDGRVLGSARSIRNFHLYEAFKYCEECFEGFGGHKEAAGCSLQAENIPQLRRMINEYADQVLTEEDLIDKLKVEQVISMEEVSKDLVYQLAKLEPYGCANPRPKFALKGLAVDNFYLFGKEESHIKINFAQGGRSVEAIGWRMAELRKKLQTENEDISLAFTMDINDFGGEETVSLTIKDIKFPELSFVDQLFAKSKEILEDDFYRGIGDSDSFYTKVVGVTFEGRQEIIKREVNKGDLLSLQREPDNKYDSNAIKVLTKSKEQIGFLKAELAKHLAPYLDNGIKYKAIVSDITGGEDGRSLGVNLFIEKDTDYFDKKEDAELRLYRAKLATKSEAEILEEIRKSLIGDYSFRPKQAEALDSLFKGNNTLAIFGTGRGKSAVFQSFSAFQAIKSNLMTIIIYPLRALVNDQYSSLQDKLAPLGLRVYKGNGSLTIKEREELNQALNSNQVDVLLTTPEFIEYNLDRFKTIKDRIGFFVVDESHHIGLASNQFRPTYKRIPKLLAELENPLVLAVTATANDQVAKEIVNSLEIDNLIIDPHVRTNLKLIDNRNAVDKDAYIDDIIAKGEKVIIYVNSREKSIELATKLREINPFLAQQIVFYNAGLTNQERVLVEEKFRDGEIKVVISTSAFGEGIDIPDIRHIILYHLNFNRTEFNQQSGRAGRDGKESYIHLLYGQQDARINEFILDIMAPDREVLAQLYIVLNKLQTKDREVFATNQELADEINQKIKKAVQASTVSAGLGILEELKLLTRIQEGGRIIQLHPRPEVKLDLSSSIRYNEGIEDKQAFVEFKRFALQESPEKLLNLINQPIYPKRFIKLKGEKNVEFSR</sequence>
<dbReference type="SMART" id="SM00487">
    <property type="entry name" value="DEXDc"/>
    <property type="match status" value="1"/>
</dbReference>
<dbReference type="InterPro" id="IPR027417">
    <property type="entry name" value="P-loop_NTPase"/>
</dbReference>
<dbReference type="RefSeq" id="WP_068718962.1">
    <property type="nucleotide sequence ID" value="NZ_LWDV01000010.1"/>
</dbReference>
<dbReference type="InterPro" id="IPR004610">
    <property type="entry name" value="RecJ"/>
</dbReference>
<comment type="caution">
    <text evidence="11">The sequence shown here is derived from an EMBL/GenBank/DDBJ whole genome shotgun (WGS) entry which is preliminary data.</text>
</comment>
<dbReference type="InterPro" id="IPR011545">
    <property type="entry name" value="DEAD/DEAH_box_helicase_dom"/>
</dbReference>
<dbReference type="InterPro" id="IPR038763">
    <property type="entry name" value="DHH_sf"/>
</dbReference>
<evidence type="ECO:0000313" key="12">
    <source>
        <dbReference type="Proteomes" id="UP000093514"/>
    </source>
</evidence>
<dbReference type="Pfam" id="PF01368">
    <property type="entry name" value="DHH"/>
    <property type="match status" value="1"/>
</dbReference>
<dbReference type="Proteomes" id="UP000093514">
    <property type="component" value="Unassembled WGS sequence"/>
</dbReference>
<dbReference type="Gene3D" id="3.10.310.30">
    <property type="match status" value="1"/>
</dbReference>